<keyword evidence="5 11" id="KW-0808">Transferase</keyword>
<dbReference type="InterPro" id="IPR020590">
    <property type="entry name" value="Guanylate_kinase_CS"/>
</dbReference>
<dbReference type="OrthoDB" id="9808150at2"/>
<protein>
    <recommendedName>
        <fullName evidence="4 11">Guanylate kinase</fullName>
        <ecNumber evidence="3 11">2.7.4.8</ecNumber>
    </recommendedName>
    <alternativeName>
        <fullName evidence="9 11">GMP kinase</fullName>
    </alternativeName>
</protein>
<dbReference type="EMBL" id="QFFZ01000024">
    <property type="protein sequence ID" value="TEB10580.1"/>
    <property type="molecule type" value="Genomic_DNA"/>
</dbReference>
<keyword evidence="7 11" id="KW-0418">Kinase</keyword>
<feature type="binding site" evidence="11">
    <location>
        <begin position="12"/>
        <end position="19"/>
    </location>
    <ligand>
        <name>ATP</name>
        <dbReference type="ChEBI" id="CHEBI:30616"/>
    </ligand>
</feature>
<evidence type="ECO:0000256" key="9">
    <source>
        <dbReference type="ARBA" id="ARBA00030128"/>
    </source>
</evidence>
<comment type="function">
    <text evidence="1 11">Essential for recycling GMP and indirectly, cGMP.</text>
</comment>
<dbReference type="PANTHER" id="PTHR23117">
    <property type="entry name" value="GUANYLATE KINASE-RELATED"/>
    <property type="match status" value="1"/>
</dbReference>
<dbReference type="Gene3D" id="3.40.50.300">
    <property type="entry name" value="P-loop containing nucleotide triphosphate hydrolases"/>
    <property type="match status" value="2"/>
</dbReference>
<keyword evidence="14" id="KW-1185">Reference proteome</keyword>
<sequence length="207" mass="23081">MGRKGLLLVFSGPSGAGKGTICRALLNEIPSLRLSVSATTRPSRSGEIEGKHYFFLKRDVFKKMIEDGQLLEWAEVYGNYYGTPLQYVQKTLAGGNDIILEIDIQGALQVKEKFPEAVLIFIVPPSKSDLKLRLLSRGADAEGEVARRLACVASEMNFAWRYDYIIINDVIDRAVSNAAAIIRAEKSKPGYLEDFLRNFSDEKTSDR</sequence>
<evidence type="ECO:0000313" key="14">
    <source>
        <dbReference type="Proteomes" id="UP000297597"/>
    </source>
</evidence>
<evidence type="ECO:0000256" key="6">
    <source>
        <dbReference type="ARBA" id="ARBA00022741"/>
    </source>
</evidence>
<keyword evidence="11" id="KW-0963">Cytoplasm</keyword>
<dbReference type="HAMAP" id="MF_00328">
    <property type="entry name" value="Guanylate_kinase"/>
    <property type="match status" value="1"/>
</dbReference>
<dbReference type="Gene3D" id="3.30.63.10">
    <property type="entry name" value="Guanylate Kinase phosphate binding domain"/>
    <property type="match status" value="1"/>
</dbReference>
<organism evidence="13 14">
    <name type="scientific">Pelotomaculum propionicicum</name>
    <dbReference type="NCBI Taxonomy" id="258475"/>
    <lineage>
        <taxon>Bacteria</taxon>
        <taxon>Bacillati</taxon>
        <taxon>Bacillota</taxon>
        <taxon>Clostridia</taxon>
        <taxon>Eubacteriales</taxon>
        <taxon>Desulfotomaculaceae</taxon>
        <taxon>Pelotomaculum</taxon>
    </lineage>
</organism>
<evidence type="ECO:0000256" key="8">
    <source>
        <dbReference type="ARBA" id="ARBA00022840"/>
    </source>
</evidence>
<comment type="caution">
    <text evidence="13">The sequence shown here is derived from an EMBL/GenBank/DDBJ whole genome shotgun (WGS) entry which is preliminary data.</text>
</comment>
<dbReference type="PROSITE" id="PS00856">
    <property type="entry name" value="GUANYLATE_KINASE_1"/>
    <property type="match status" value="1"/>
</dbReference>
<evidence type="ECO:0000256" key="2">
    <source>
        <dbReference type="ARBA" id="ARBA00005790"/>
    </source>
</evidence>
<dbReference type="GO" id="GO:0005524">
    <property type="term" value="F:ATP binding"/>
    <property type="evidence" value="ECO:0007669"/>
    <property type="project" value="UniProtKB-UniRule"/>
</dbReference>
<dbReference type="FunFam" id="3.30.63.10:FF:000002">
    <property type="entry name" value="Guanylate kinase 1"/>
    <property type="match status" value="1"/>
</dbReference>
<accession>A0A4Y7RPB4</accession>
<dbReference type="GO" id="GO:0005829">
    <property type="term" value="C:cytosol"/>
    <property type="evidence" value="ECO:0007669"/>
    <property type="project" value="TreeGrafter"/>
</dbReference>
<evidence type="ECO:0000256" key="7">
    <source>
        <dbReference type="ARBA" id="ARBA00022777"/>
    </source>
</evidence>
<dbReference type="NCBIfam" id="TIGR03263">
    <property type="entry name" value="guanyl_kin"/>
    <property type="match status" value="1"/>
</dbReference>
<name>A0A4Y7RPB4_9FIRM</name>
<evidence type="ECO:0000259" key="12">
    <source>
        <dbReference type="PROSITE" id="PS50052"/>
    </source>
</evidence>
<dbReference type="PROSITE" id="PS50052">
    <property type="entry name" value="GUANYLATE_KINASE_2"/>
    <property type="match status" value="1"/>
</dbReference>
<dbReference type="RefSeq" id="WP_134214095.1">
    <property type="nucleotide sequence ID" value="NZ_QFFZ01000024.1"/>
</dbReference>
<dbReference type="InterPro" id="IPR008144">
    <property type="entry name" value="Guanylate_kin-like_dom"/>
</dbReference>
<feature type="domain" description="Guanylate kinase-like" evidence="12">
    <location>
        <begin position="5"/>
        <end position="183"/>
    </location>
</feature>
<keyword evidence="8 11" id="KW-0067">ATP-binding</keyword>
<dbReference type="CDD" id="cd00071">
    <property type="entry name" value="GMPK"/>
    <property type="match status" value="1"/>
</dbReference>
<proteinExistence type="inferred from homology"/>
<dbReference type="SUPFAM" id="SSF52540">
    <property type="entry name" value="P-loop containing nucleoside triphosphate hydrolases"/>
    <property type="match status" value="1"/>
</dbReference>
<evidence type="ECO:0000256" key="3">
    <source>
        <dbReference type="ARBA" id="ARBA00012961"/>
    </source>
</evidence>
<dbReference type="EC" id="2.7.4.8" evidence="3 11"/>
<comment type="catalytic activity">
    <reaction evidence="10 11">
        <text>GMP + ATP = GDP + ADP</text>
        <dbReference type="Rhea" id="RHEA:20780"/>
        <dbReference type="ChEBI" id="CHEBI:30616"/>
        <dbReference type="ChEBI" id="CHEBI:58115"/>
        <dbReference type="ChEBI" id="CHEBI:58189"/>
        <dbReference type="ChEBI" id="CHEBI:456216"/>
        <dbReference type="EC" id="2.7.4.8"/>
    </reaction>
</comment>
<dbReference type="Proteomes" id="UP000297597">
    <property type="component" value="Unassembled WGS sequence"/>
</dbReference>
<comment type="similarity">
    <text evidence="2 11">Belongs to the guanylate kinase family.</text>
</comment>
<dbReference type="InterPro" id="IPR017665">
    <property type="entry name" value="Guanylate_kinase"/>
</dbReference>
<dbReference type="SMART" id="SM00072">
    <property type="entry name" value="GuKc"/>
    <property type="match status" value="1"/>
</dbReference>
<dbReference type="InterPro" id="IPR008145">
    <property type="entry name" value="GK/Ca_channel_bsu"/>
</dbReference>
<comment type="subcellular location">
    <subcellularLocation>
        <location evidence="11">Cytoplasm</location>
    </subcellularLocation>
</comment>
<evidence type="ECO:0000256" key="10">
    <source>
        <dbReference type="ARBA" id="ARBA00048594"/>
    </source>
</evidence>
<dbReference type="Pfam" id="PF00625">
    <property type="entry name" value="Guanylate_kin"/>
    <property type="match status" value="1"/>
</dbReference>
<dbReference type="GO" id="GO:0004385">
    <property type="term" value="F:GMP kinase activity"/>
    <property type="evidence" value="ECO:0007669"/>
    <property type="project" value="UniProtKB-UniRule"/>
</dbReference>
<dbReference type="PANTHER" id="PTHR23117:SF13">
    <property type="entry name" value="GUANYLATE KINASE"/>
    <property type="match status" value="1"/>
</dbReference>
<evidence type="ECO:0000256" key="4">
    <source>
        <dbReference type="ARBA" id="ARBA00016296"/>
    </source>
</evidence>
<keyword evidence="6 11" id="KW-0547">Nucleotide-binding</keyword>
<evidence type="ECO:0000256" key="5">
    <source>
        <dbReference type="ARBA" id="ARBA00022679"/>
    </source>
</evidence>
<evidence type="ECO:0000313" key="13">
    <source>
        <dbReference type="EMBL" id="TEB10580.1"/>
    </source>
</evidence>
<dbReference type="InterPro" id="IPR027417">
    <property type="entry name" value="P-loop_NTPase"/>
</dbReference>
<reference evidence="13 14" key="1">
    <citation type="journal article" date="2018" name="Environ. Microbiol.">
        <title>Novel energy conservation strategies and behaviour of Pelotomaculum schinkii driving syntrophic propionate catabolism.</title>
        <authorList>
            <person name="Hidalgo-Ahumada C.A.P."/>
            <person name="Nobu M.K."/>
            <person name="Narihiro T."/>
            <person name="Tamaki H."/>
            <person name="Liu W.T."/>
            <person name="Kamagata Y."/>
            <person name="Stams A.J.M."/>
            <person name="Imachi H."/>
            <person name="Sousa D.Z."/>
        </authorList>
    </citation>
    <scope>NUCLEOTIDE SEQUENCE [LARGE SCALE GENOMIC DNA]</scope>
    <source>
        <strain evidence="13 14">MGP</strain>
    </source>
</reference>
<gene>
    <name evidence="11 13" type="primary">gmk</name>
    <name evidence="13" type="ORF">Pmgp_02270</name>
</gene>
<dbReference type="AlphaFoldDB" id="A0A4Y7RPB4"/>
<evidence type="ECO:0000256" key="11">
    <source>
        <dbReference type="HAMAP-Rule" id="MF_00328"/>
    </source>
</evidence>
<evidence type="ECO:0000256" key="1">
    <source>
        <dbReference type="ARBA" id="ARBA00003531"/>
    </source>
</evidence>